<dbReference type="HAMAP" id="MF_00163">
    <property type="entry name" value="Pep_deformylase"/>
    <property type="match status" value="1"/>
</dbReference>
<accession>A0A1M6X416</accession>
<dbReference type="SUPFAM" id="SSF56420">
    <property type="entry name" value="Peptide deformylase"/>
    <property type="match status" value="1"/>
</dbReference>
<dbReference type="Proteomes" id="UP000185812">
    <property type="component" value="Unassembled WGS sequence"/>
</dbReference>
<keyword evidence="5" id="KW-0408">Iron</keyword>
<dbReference type="PANTHER" id="PTHR10458">
    <property type="entry name" value="PEPTIDE DEFORMYLASE"/>
    <property type="match status" value="1"/>
</dbReference>
<name>A0A1M6X416_9BACT</name>
<keyword evidence="3 5" id="KW-0378">Hydrolase</keyword>
<dbReference type="InterPro" id="IPR036821">
    <property type="entry name" value="Peptide_deformylase_sf"/>
</dbReference>
<keyword evidence="7" id="KW-1185">Reference proteome</keyword>
<reference evidence="7" key="1">
    <citation type="submission" date="2016-11" db="EMBL/GenBank/DDBJ databases">
        <authorList>
            <person name="Varghese N."/>
            <person name="Submissions S."/>
        </authorList>
    </citation>
    <scope>NUCLEOTIDE SEQUENCE [LARGE SCALE GENOMIC DNA]</scope>
    <source>
        <strain evidence="7">DSM 22212</strain>
    </source>
</reference>
<evidence type="ECO:0000313" key="7">
    <source>
        <dbReference type="Proteomes" id="UP000185812"/>
    </source>
</evidence>
<dbReference type="GO" id="GO:0042586">
    <property type="term" value="F:peptide deformylase activity"/>
    <property type="evidence" value="ECO:0007669"/>
    <property type="project" value="UniProtKB-UniRule"/>
</dbReference>
<dbReference type="PANTHER" id="PTHR10458:SF22">
    <property type="entry name" value="PEPTIDE DEFORMYLASE"/>
    <property type="match status" value="1"/>
</dbReference>
<evidence type="ECO:0000256" key="2">
    <source>
        <dbReference type="ARBA" id="ARBA00022723"/>
    </source>
</evidence>
<dbReference type="EMBL" id="FRAU01000010">
    <property type="protein sequence ID" value="SHL00599.1"/>
    <property type="molecule type" value="Genomic_DNA"/>
</dbReference>
<keyword evidence="2 5" id="KW-0479">Metal-binding</keyword>
<dbReference type="OrthoDB" id="9784988at2"/>
<dbReference type="GO" id="GO:0006412">
    <property type="term" value="P:translation"/>
    <property type="evidence" value="ECO:0007669"/>
    <property type="project" value="UniProtKB-UniRule"/>
</dbReference>
<keyword evidence="4 5" id="KW-0648">Protein biosynthesis</keyword>
<dbReference type="InterPro" id="IPR023635">
    <property type="entry name" value="Peptide_deformylase"/>
</dbReference>
<protein>
    <recommendedName>
        <fullName evidence="5">Peptide deformylase</fullName>
        <shortName evidence="5">PDF</shortName>
        <ecNumber evidence="5">3.5.1.88</ecNumber>
    </recommendedName>
    <alternativeName>
        <fullName evidence="5">Polypeptide deformylase</fullName>
    </alternativeName>
</protein>
<dbReference type="PRINTS" id="PR01576">
    <property type="entry name" value="PDEFORMYLASE"/>
</dbReference>
<comment type="similarity">
    <text evidence="1 5">Belongs to the polypeptide deformylase family.</text>
</comment>
<dbReference type="GO" id="GO:0046872">
    <property type="term" value="F:metal ion binding"/>
    <property type="evidence" value="ECO:0007669"/>
    <property type="project" value="UniProtKB-KW"/>
</dbReference>
<comment type="function">
    <text evidence="5">Removes the formyl group from the N-terminal Met of newly synthesized proteins. Requires at least a dipeptide for an efficient rate of reaction. N-terminal L-methionine is a prerequisite for activity but the enzyme has broad specificity at other positions.</text>
</comment>
<dbReference type="NCBIfam" id="NF001159">
    <property type="entry name" value="PRK00150.1-3"/>
    <property type="match status" value="1"/>
</dbReference>
<evidence type="ECO:0000256" key="1">
    <source>
        <dbReference type="ARBA" id="ARBA00010759"/>
    </source>
</evidence>
<feature type="binding site" evidence="5">
    <location>
        <position position="148"/>
    </location>
    <ligand>
        <name>Fe cation</name>
        <dbReference type="ChEBI" id="CHEBI:24875"/>
    </ligand>
</feature>
<evidence type="ECO:0000313" key="6">
    <source>
        <dbReference type="EMBL" id="SHL00599.1"/>
    </source>
</evidence>
<dbReference type="CDD" id="cd00487">
    <property type="entry name" value="Pep_deformylase"/>
    <property type="match status" value="1"/>
</dbReference>
<comment type="catalytic activity">
    <reaction evidence="5">
        <text>N-terminal N-formyl-L-methionyl-[peptide] + H2O = N-terminal L-methionyl-[peptide] + formate</text>
        <dbReference type="Rhea" id="RHEA:24420"/>
        <dbReference type="Rhea" id="RHEA-COMP:10639"/>
        <dbReference type="Rhea" id="RHEA-COMP:10640"/>
        <dbReference type="ChEBI" id="CHEBI:15377"/>
        <dbReference type="ChEBI" id="CHEBI:15740"/>
        <dbReference type="ChEBI" id="CHEBI:49298"/>
        <dbReference type="ChEBI" id="CHEBI:64731"/>
        <dbReference type="EC" id="3.5.1.88"/>
    </reaction>
</comment>
<dbReference type="AlphaFoldDB" id="A0A1M6X416"/>
<feature type="active site" evidence="5">
    <location>
        <position position="145"/>
    </location>
</feature>
<feature type="binding site" evidence="5">
    <location>
        <position position="102"/>
    </location>
    <ligand>
        <name>Fe cation</name>
        <dbReference type="ChEBI" id="CHEBI:24875"/>
    </ligand>
</feature>
<evidence type="ECO:0000256" key="5">
    <source>
        <dbReference type="HAMAP-Rule" id="MF_00163"/>
    </source>
</evidence>
<dbReference type="EC" id="3.5.1.88" evidence="5"/>
<proteinExistence type="inferred from homology"/>
<evidence type="ECO:0000256" key="4">
    <source>
        <dbReference type="ARBA" id="ARBA00022917"/>
    </source>
</evidence>
<dbReference type="Gene3D" id="3.90.45.10">
    <property type="entry name" value="Peptide deformylase"/>
    <property type="match status" value="1"/>
</dbReference>
<dbReference type="FunFam" id="3.90.45.10:FF:000003">
    <property type="entry name" value="Peptide deformylase"/>
    <property type="match status" value="1"/>
</dbReference>
<comment type="cofactor">
    <cofactor evidence="5">
        <name>Fe(2+)</name>
        <dbReference type="ChEBI" id="CHEBI:29033"/>
    </cofactor>
    <text evidence="5">Binds 1 Fe(2+) ion.</text>
</comment>
<dbReference type="Pfam" id="PF01327">
    <property type="entry name" value="Pep_deformylase"/>
    <property type="match status" value="1"/>
</dbReference>
<sequence length="189" mass="21613">MVLPIHVYGDPILRERAQPVQANSPELQQLLDDMVETMHAASGIGLAAPQVGRRERVFVVDLTPLKEELEAEGESLPSMPMFFINPEIIWTSAAQCSLEEGCLSIPEVREVVERPEAVRVRYLDRQFRPQELEAHGMLARVIQHEYDHLEGILFIDRISAFRRQLLKRRLREIARGHVSAEYPLALSRV</sequence>
<evidence type="ECO:0000256" key="3">
    <source>
        <dbReference type="ARBA" id="ARBA00022801"/>
    </source>
</evidence>
<dbReference type="RefSeq" id="WP_072716296.1">
    <property type="nucleotide sequence ID" value="NZ_FRAU01000010.1"/>
</dbReference>
<gene>
    <name evidence="5" type="primary">def</name>
    <name evidence="6" type="ORF">SAMN04488087_2490</name>
</gene>
<dbReference type="STRING" id="633813.SAMN04488087_2490"/>
<dbReference type="NCBIfam" id="TIGR00079">
    <property type="entry name" value="pept_deformyl"/>
    <property type="match status" value="1"/>
</dbReference>
<feature type="binding site" evidence="5">
    <location>
        <position position="144"/>
    </location>
    <ligand>
        <name>Fe cation</name>
        <dbReference type="ChEBI" id="CHEBI:24875"/>
    </ligand>
</feature>
<organism evidence="6 7">
    <name type="scientific">Rhodothermus profundi</name>
    <dbReference type="NCBI Taxonomy" id="633813"/>
    <lineage>
        <taxon>Bacteria</taxon>
        <taxon>Pseudomonadati</taxon>
        <taxon>Rhodothermota</taxon>
        <taxon>Rhodothermia</taxon>
        <taxon>Rhodothermales</taxon>
        <taxon>Rhodothermaceae</taxon>
        <taxon>Rhodothermus</taxon>
    </lineage>
</organism>
<dbReference type="PIRSF" id="PIRSF004749">
    <property type="entry name" value="Pep_def"/>
    <property type="match status" value="1"/>
</dbReference>